<gene>
    <name evidence="10" type="primary">plsX</name>
    <name evidence="11" type="ORF">Z968_02635</name>
</gene>
<evidence type="ECO:0000256" key="4">
    <source>
        <dbReference type="ARBA" id="ARBA00022679"/>
    </source>
</evidence>
<reference evidence="11 12" key="1">
    <citation type="submission" date="2014-01" db="EMBL/GenBank/DDBJ databases">
        <title>Plasmidome dynamics in the species complex Clostridium novyi sensu lato converts strains of independent lineages into distinctly different pathogens.</title>
        <authorList>
            <person name="Skarin H."/>
            <person name="Segerman B."/>
        </authorList>
    </citation>
    <scope>NUCLEOTIDE SEQUENCE [LARGE SCALE GENOMIC DNA]</scope>
    <source>
        <strain evidence="11 12">4552</strain>
    </source>
</reference>
<evidence type="ECO:0000256" key="6">
    <source>
        <dbReference type="ARBA" id="ARBA00023209"/>
    </source>
</evidence>
<dbReference type="AlphaFoldDB" id="A0A0A0I8L1"/>
<dbReference type="GO" id="GO:0008654">
    <property type="term" value="P:phospholipid biosynthetic process"/>
    <property type="evidence" value="ECO:0007669"/>
    <property type="project" value="UniProtKB-KW"/>
</dbReference>
<comment type="subunit">
    <text evidence="9 10">Homodimer. Probably interacts with PlsY.</text>
</comment>
<evidence type="ECO:0000256" key="5">
    <source>
        <dbReference type="ARBA" id="ARBA00023098"/>
    </source>
</evidence>
<dbReference type="SUPFAM" id="SSF53659">
    <property type="entry name" value="Isocitrate/Isopropylmalate dehydrogenase-like"/>
    <property type="match status" value="1"/>
</dbReference>
<evidence type="ECO:0000313" key="12">
    <source>
        <dbReference type="Proteomes" id="UP000030012"/>
    </source>
</evidence>
<dbReference type="GO" id="GO:0043811">
    <property type="term" value="F:phosphate:acyl-[acyl carrier protein] acyltransferase activity"/>
    <property type="evidence" value="ECO:0007669"/>
    <property type="project" value="UniProtKB-UniRule"/>
</dbReference>
<dbReference type="OrthoDB" id="9806408at2"/>
<name>A0A0A0I8L1_CLONO</name>
<proteinExistence type="inferred from homology"/>
<keyword evidence="7 10" id="KW-1208">Phospholipid metabolism</keyword>
<dbReference type="PANTHER" id="PTHR30100">
    <property type="entry name" value="FATTY ACID/PHOSPHOLIPID SYNTHESIS PROTEIN PLSX"/>
    <property type="match status" value="1"/>
</dbReference>
<sequence>MKIVVDGMGGDYSPHIVVKGCIEAIKEYNNIDITITGPEKLINDELAKYEYNKERIIVLDAKDVITNNEHPVMAIRRKKESSIYKALEMVKNKKADAVISAGSTGAFLAGATLVVGRIKGVNRPALAPIMPGKNGPFMIIDCGANAECKPNNLVQFAQMGEIYFENILNVKSPTIGLINIGSEEEKGNELTKEAHKLLKEMDFNFVGNIEPRDIPTGNTNILVCDGFVGNTVLKMYEGVASTIFGTLKDEIMSSFRTKIGGLLLKPVFKKFKKDYDYKEYGGAAFLGVDGICIKAHGSSDDKAFKNAIKQAINFYENGIIDKIKSHIEQKMI</sequence>
<protein>
    <recommendedName>
        <fullName evidence="8 10">Phosphate acyltransferase</fullName>
        <ecNumber evidence="8 10">2.3.1.274</ecNumber>
    </recommendedName>
    <alternativeName>
        <fullName evidence="10">Acyl-ACP phosphotransacylase</fullName>
    </alternativeName>
    <alternativeName>
        <fullName evidence="10">Acyl-[acyl-carrier-protein]--phosphate acyltransferase</fullName>
    </alternativeName>
    <alternativeName>
        <fullName evidence="10">Phosphate-acyl-ACP acyltransferase</fullName>
    </alternativeName>
</protein>
<evidence type="ECO:0000256" key="2">
    <source>
        <dbReference type="ARBA" id="ARBA00022490"/>
    </source>
</evidence>
<dbReference type="RefSeq" id="WP_039252924.1">
    <property type="nucleotide sequence ID" value="NZ_JENJ01000007.1"/>
</dbReference>
<evidence type="ECO:0000256" key="3">
    <source>
        <dbReference type="ARBA" id="ARBA00022516"/>
    </source>
</evidence>
<evidence type="ECO:0000256" key="7">
    <source>
        <dbReference type="ARBA" id="ARBA00023264"/>
    </source>
</evidence>
<dbReference type="Pfam" id="PF02504">
    <property type="entry name" value="FA_synthesis"/>
    <property type="match status" value="1"/>
</dbReference>
<evidence type="ECO:0000256" key="8">
    <source>
        <dbReference type="ARBA" id="ARBA00024069"/>
    </source>
</evidence>
<dbReference type="EMBL" id="JENJ01000007">
    <property type="protein sequence ID" value="KGM97759.1"/>
    <property type="molecule type" value="Genomic_DNA"/>
</dbReference>
<comment type="pathway">
    <text evidence="10">Lipid metabolism; phospholipid metabolism.</text>
</comment>
<dbReference type="PANTHER" id="PTHR30100:SF1">
    <property type="entry name" value="PHOSPHATE ACYLTRANSFERASE"/>
    <property type="match status" value="1"/>
</dbReference>
<organism evidence="11 12">
    <name type="scientific">Clostridium novyi A str. 4552</name>
    <dbReference type="NCBI Taxonomy" id="1444289"/>
    <lineage>
        <taxon>Bacteria</taxon>
        <taxon>Bacillati</taxon>
        <taxon>Bacillota</taxon>
        <taxon>Clostridia</taxon>
        <taxon>Eubacteriales</taxon>
        <taxon>Clostridiaceae</taxon>
        <taxon>Clostridium</taxon>
    </lineage>
</organism>
<keyword evidence="5 10" id="KW-0443">Lipid metabolism</keyword>
<keyword evidence="4 10" id="KW-0808">Transferase</keyword>
<evidence type="ECO:0000256" key="1">
    <source>
        <dbReference type="ARBA" id="ARBA00001232"/>
    </source>
</evidence>
<dbReference type="Proteomes" id="UP000030012">
    <property type="component" value="Unassembled WGS sequence"/>
</dbReference>
<comment type="similarity">
    <text evidence="10">Belongs to the PlsX family.</text>
</comment>
<evidence type="ECO:0000313" key="11">
    <source>
        <dbReference type="EMBL" id="KGM97759.1"/>
    </source>
</evidence>
<keyword evidence="6 10" id="KW-0594">Phospholipid biosynthesis</keyword>
<dbReference type="EC" id="2.3.1.274" evidence="8 10"/>
<dbReference type="InterPro" id="IPR012281">
    <property type="entry name" value="Phospholipid_synth_PlsX-like"/>
</dbReference>
<dbReference type="GO" id="GO:0006633">
    <property type="term" value="P:fatty acid biosynthetic process"/>
    <property type="evidence" value="ECO:0007669"/>
    <property type="project" value="UniProtKB-UniRule"/>
</dbReference>
<dbReference type="UniPathway" id="UPA00085"/>
<dbReference type="HAMAP" id="MF_00019">
    <property type="entry name" value="PlsX"/>
    <property type="match status" value="1"/>
</dbReference>
<dbReference type="PIRSF" id="PIRSF002465">
    <property type="entry name" value="Phsphlp_syn_PlsX"/>
    <property type="match status" value="1"/>
</dbReference>
<accession>A0A0A0I8L1</accession>
<dbReference type="Gene3D" id="3.40.718.10">
    <property type="entry name" value="Isopropylmalate Dehydrogenase"/>
    <property type="match status" value="1"/>
</dbReference>
<dbReference type="InterPro" id="IPR003664">
    <property type="entry name" value="FA_synthesis"/>
</dbReference>
<evidence type="ECO:0000256" key="9">
    <source>
        <dbReference type="ARBA" id="ARBA00046608"/>
    </source>
</evidence>
<comment type="subcellular location">
    <subcellularLocation>
        <location evidence="10">Cytoplasm</location>
    </subcellularLocation>
    <text evidence="10">Associated with the membrane possibly through PlsY.</text>
</comment>
<keyword evidence="2 10" id="KW-0963">Cytoplasm</keyword>
<evidence type="ECO:0000256" key="10">
    <source>
        <dbReference type="HAMAP-Rule" id="MF_00019"/>
    </source>
</evidence>
<dbReference type="GO" id="GO:0005737">
    <property type="term" value="C:cytoplasm"/>
    <property type="evidence" value="ECO:0007669"/>
    <property type="project" value="UniProtKB-SubCell"/>
</dbReference>
<comment type="caution">
    <text evidence="11">The sequence shown here is derived from an EMBL/GenBank/DDBJ whole genome shotgun (WGS) entry which is preliminary data.</text>
</comment>
<comment type="catalytic activity">
    <reaction evidence="1 10">
        <text>a fatty acyl-[ACP] + phosphate = an acyl phosphate + holo-[ACP]</text>
        <dbReference type="Rhea" id="RHEA:42292"/>
        <dbReference type="Rhea" id="RHEA-COMP:9685"/>
        <dbReference type="Rhea" id="RHEA-COMP:14125"/>
        <dbReference type="ChEBI" id="CHEBI:43474"/>
        <dbReference type="ChEBI" id="CHEBI:59918"/>
        <dbReference type="ChEBI" id="CHEBI:64479"/>
        <dbReference type="ChEBI" id="CHEBI:138651"/>
        <dbReference type="EC" id="2.3.1.274"/>
    </reaction>
</comment>
<dbReference type="NCBIfam" id="TIGR00182">
    <property type="entry name" value="plsX"/>
    <property type="match status" value="1"/>
</dbReference>
<comment type="function">
    <text evidence="10">Catalyzes the reversible formation of acyl-phosphate (acyl-PO(4)) from acyl-[acyl-carrier-protein] (acyl-ACP). This enzyme utilizes acyl-ACP as fatty acyl donor, but not acyl-CoA.</text>
</comment>
<keyword evidence="11" id="KW-0012">Acyltransferase</keyword>
<keyword evidence="3 10" id="KW-0444">Lipid biosynthesis</keyword>